<evidence type="ECO:0000256" key="2">
    <source>
        <dbReference type="ARBA" id="ARBA00022448"/>
    </source>
</evidence>
<keyword evidence="2" id="KW-0813">Transport</keyword>
<evidence type="ECO:0000313" key="7">
    <source>
        <dbReference type="EMBL" id="EPD30289.1"/>
    </source>
</evidence>
<name>A0A9W5VVX4_9ACTO</name>
<dbReference type="PROSITE" id="PS50893">
    <property type="entry name" value="ABC_TRANSPORTER_2"/>
    <property type="match status" value="1"/>
</dbReference>
<dbReference type="InterPro" id="IPR003439">
    <property type="entry name" value="ABC_transporter-like_ATP-bd"/>
</dbReference>
<gene>
    <name evidence="7" type="ORF">HMPREF9238_00026</name>
</gene>
<dbReference type="InterPro" id="IPR017871">
    <property type="entry name" value="ABC_transporter-like_CS"/>
</dbReference>
<dbReference type="InterPro" id="IPR027417">
    <property type="entry name" value="P-loop_NTPase"/>
</dbReference>
<evidence type="ECO:0000313" key="8">
    <source>
        <dbReference type="Proteomes" id="UP000014387"/>
    </source>
</evidence>
<feature type="domain" description="ABC transporter" evidence="6">
    <location>
        <begin position="10"/>
        <end position="233"/>
    </location>
</feature>
<dbReference type="GO" id="GO:0005524">
    <property type="term" value="F:ATP binding"/>
    <property type="evidence" value="ECO:0007669"/>
    <property type="project" value="UniProtKB-KW"/>
</dbReference>
<evidence type="ECO:0000256" key="1">
    <source>
        <dbReference type="ARBA" id="ARBA00004202"/>
    </source>
</evidence>
<accession>A0A9W5VVX4</accession>
<dbReference type="Proteomes" id="UP000014387">
    <property type="component" value="Unassembled WGS sequence"/>
</dbReference>
<dbReference type="InterPro" id="IPR003593">
    <property type="entry name" value="AAA+_ATPase"/>
</dbReference>
<dbReference type="PROSITE" id="PS00211">
    <property type="entry name" value="ABC_TRANSPORTER_1"/>
    <property type="match status" value="1"/>
</dbReference>
<dbReference type="PANTHER" id="PTHR42711:SF17">
    <property type="entry name" value="ABC TRANSPORTER ATP-BINDING PROTEIN"/>
    <property type="match status" value="1"/>
</dbReference>
<dbReference type="Gene3D" id="3.40.50.300">
    <property type="entry name" value="P-loop containing nucleotide triphosphate hydrolases"/>
    <property type="match status" value="1"/>
</dbReference>
<protein>
    <recommendedName>
        <fullName evidence="6">ABC transporter domain-containing protein</fullName>
    </recommendedName>
</protein>
<dbReference type="SUPFAM" id="SSF52540">
    <property type="entry name" value="P-loop containing nucleoside triphosphate hydrolases"/>
    <property type="match status" value="1"/>
</dbReference>
<dbReference type="GO" id="GO:0016887">
    <property type="term" value="F:ATP hydrolysis activity"/>
    <property type="evidence" value="ECO:0007669"/>
    <property type="project" value="InterPro"/>
</dbReference>
<keyword evidence="5" id="KW-0046">Antibiotic resistance</keyword>
<dbReference type="CDD" id="cd03230">
    <property type="entry name" value="ABC_DR_subfamily_A"/>
    <property type="match status" value="1"/>
</dbReference>
<dbReference type="OrthoDB" id="9804819at2"/>
<dbReference type="GO" id="GO:0005886">
    <property type="term" value="C:plasma membrane"/>
    <property type="evidence" value="ECO:0007669"/>
    <property type="project" value="UniProtKB-SubCell"/>
</dbReference>
<evidence type="ECO:0000256" key="4">
    <source>
        <dbReference type="ARBA" id="ARBA00022840"/>
    </source>
</evidence>
<dbReference type="PANTHER" id="PTHR42711">
    <property type="entry name" value="ABC TRANSPORTER ATP-BINDING PROTEIN"/>
    <property type="match status" value="1"/>
</dbReference>
<evidence type="ECO:0000256" key="5">
    <source>
        <dbReference type="ARBA" id="ARBA00023251"/>
    </source>
</evidence>
<dbReference type="EMBL" id="AGWN01000001">
    <property type="protein sequence ID" value="EPD30289.1"/>
    <property type="molecule type" value="Genomic_DNA"/>
</dbReference>
<reference evidence="7 8" key="1">
    <citation type="submission" date="2013-05" db="EMBL/GenBank/DDBJ databases">
        <title>The Genome Sequence of Actinomyces europaeus ACS-120-V-COL10B.</title>
        <authorList>
            <consortium name="The Broad Institute Genomics Platform"/>
            <person name="Earl A."/>
            <person name="Ward D."/>
            <person name="Feldgarden M."/>
            <person name="Gevers D."/>
            <person name="Saerens B."/>
            <person name="Vaneechoutte M."/>
            <person name="Walker B."/>
            <person name="Young S."/>
            <person name="Zeng Q."/>
            <person name="Gargeya S."/>
            <person name="Fitzgerald M."/>
            <person name="Haas B."/>
            <person name="Abouelleil A."/>
            <person name="Allen A.W."/>
            <person name="Alvarado L."/>
            <person name="Arachchi H.M."/>
            <person name="Berlin A.M."/>
            <person name="Chapman S.B."/>
            <person name="Gainer-Dewar J."/>
            <person name="Goldberg J."/>
            <person name="Griggs A."/>
            <person name="Gujja S."/>
            <person name="Hansen M."/>
            <person name="Howarth C."/>
            <person name="Imamovic A."/>
            <person name="Ireland A."/>
            <person name="Larimer J."/>
            <person name="McCowan C."/>
            <person name="Murphy C."/>
            <person name="Pearson M."/>
            <person name="Poon T.W."/>
            <person name="Priest M."/>
            <person name="Roberts A."/>
            <person name="Saif S."/>
            <person name="Shea T."/>
            <person name="Sisk P."/>
            <person name="Sykes S."/>
            <person name="Wortman J."/>
            <person name="Nusbaum C."/>
            <person name="Birren B."/>
        </authorList>
    </citation>
    <scope>NUCLEOTIDE SEQUENCE [LARGE SCALE GENOMIC DNA]</scope>
    <source>
        <strain evidence="7 8">ACS-120-V-Col10b</strain>
    </source>
</reference>
<comment type="subcellular location">
    <subcellularLocation>
        <location evidence="1">Cell membrane</location>
        <topology evidence="1">Peripheral membrane protein</topology>
    </subcellularLocation>
</comment>
<evidence type="ECO:0000256" key="3">
    <source>
        <dbReference type="ARBA" id="ARBA00022741"/>
    </source>
</evidence>
<comment type="caution">
    <text evidence="7">The sequence shown here is derived from an EMBL/GenBank/DDBJ whole genome shotgun (WGS) entry which is preliminary data.</text>
</comment>
<proteinExistence type="predicted"/>
<dbReference type="RefSeq" id="WP_016443401.1">
    <property type="nucleotide sequence ID" value="NZ_KE150266.1"/>
</dbReference>
<sequence length="300" mass="31944">MKANVISPAVAVASVTKSFKSVQALKGVSFEIERGEIVAILGPNGAGKTTLIDTIVGLTKPDSGNTSLFGFPAKQAVAKSLVGAVMQTGGMLSNVSVRDTVSEVAATFPQHIPVQQVLEETNLAGIAGRKVGKCSGGEMQRIRFALALLGAPDLLILDEPTAGMDPCARRDFWNSMEMQAERGRTIIFATHYLEEAEHFAKRVIFMNEGEVVADGTVDEVRGLVAGTKVESQVGDGLNLDQVLAWPEVLSAHMEGQKLSISTGLSDSVARRLLEAGATNLRISSASLEDSFFELTERNKK</sequence>
<dbReference type="InterPro" id="IPR050763">
    <property type="entry name" value="ABC_transporter_ATP-binding"/>
</dbReference>
<dbReference type="SMART" id="SM00382">
    <property type="entry name" value="AAA"/>
    <property type="match status" value="1"/>
</dbReference>
<dbReference type="Pfam" id="PF00005">
    <property type="entry name" value="ABC_tran"/>
    <property type="match status" value="1"/>
</dbReference>
<evidence type="ECO:0000259" key="6">
    <source>
        <dbReference type="PROSITE" id="PS50893"/>
    </source>
</evidence>
<dbReference type="AlphaFoldDB" id="A0A9W5VVX4"/>
<keyword evidence="3" id="KW-0547">Nucleotide-binding</keyword>
<dbReference type="GO" id="GO:0046677">
    <property type="term" value="P:response to antibiotic"/>
    <property type="evidence" value="ECO:0007669"/>
    <property type="project" value="UniProtKB-KW"/>
</dbReference>
<organism evidence="7 8">
    <name type="scientific">Gleimia europaea ACS-120-V-Col10b</name>
    <dbReference type="NCBI Taxonomy" id="883069"/>
    <lineage>
        <taxon>Bacteria</taxon>
        <taxon>Bacillati</taxon>
        <taxon>Actinomycetota</taxon>
        <taxon>Actinomycetes</taxon>
        <taxon>Actinomycetales</taxon>
        <taxon>Actinomycetaceae</taxon>
        <taxon>Gleimia</taxon>
    </lineage>
</organism>
<keyword evidence="8" id="KW-1185">Reference proteome</keyword>
<keyword evidence="4" id="KW-0067">ATP-binding</keyword>